<evidence type="ECO:0000313" key="1">
    <source>
        <dbReference type="EMBL" id="KAH3741445.1"/>
    </source>
</evidence>
<proteinExistence type="predicted"/>
<dbReference type="AlphaFoldDB" id="A0A9D4HZV9"/>
<reference evidence="1" key="2">
    <citation type="submission" date="2020-11" db="EMBL/GenBank/DDBJ databases">
        <authorList>
            <person name="McCartney M.A."/>
            <person name="Auch B."/>
            <person name="Kono T."/>
            <person name="Mallez S."/>
            <person name="Becker A."/>
            <person name="Gohl D.M."/>
            <person name="Silverstein K.A.T."/>
            <person name="Koren S."/>
            <person name="Bechman K.B."/>
            <person name="Herman A."/>
            <person name="Abrahante J.E."/>
            <person name="Garbe J."/>
        </authorList>
    </citation>
    <scope>NUCLEOTIDE SEQUENCE</scope>
    <source>
        <strain evidence="1">Duluth1</strain>
        <tissue evidence="1">Whole animal</tissue>
    </source>
</reference>
<dbReference type="Proteomes" id="UP000828390">
    <property type="component" value="Unassembled WGS sequence"/>
</dbReference>
<evidence type="ECO:0000313" key="2">
    <source>
        <dbReference type="Proteomes" id="UP000828390"/>
    </source>
</evidence>
<gene>
    <name evidence="1" type="ORF">DPMN_048170</name>
</gene>
<keyword evidence="2" id="KW-1185">Reference proteome</keyword>
<protein>
    <submittedName>
        <fullName evidence="1">Uncharacterized protein</fullName>
    </submittedName>
</protein>
<name>A0A9D4HZV9_DREPO</name>
<dbReference type="EMBL" id="JAIWYP010000011">
    <property type="protein sequence ID" value="KAH3741445.1"/>
    <property type="molecule type" value="Genomic_DNA"/>
</dbReference>
<sequence length="125" mass="14390">MTKFHEDWTTSVNSRVLTSRDIIFHDDLSKYKTSRVLTGLYNSHMRKTAPPHGDHNSAEVSLEQMFLQGLMKINVTSRFLFSNIIGTNLRTKFHEDRTINVASRVLTRQNVDVGRRTKDDPKSSP</sequence>
<comment type="caution">
    <text evidence="1">The sequence shown here is derived from an EMBL/GenBank/DDBJ whole genome shotgun (WGS) entry which is preliminary data.</text>
</comment>
<organism evidence="1 2">
    <name type="scientific">Dreissena polymorpha</name>
    <name type="common">Zebra mussel</name>
    <name type="synonym">Mytilus polymorpha</name>
    <dbReference type="NCBI Taxonomy" id="45954"/>
    <lineage>
        <taxon>Eukaryota</taxon>
        <taxon>Metazoa</taxon>
        <taxon>Spiralia</taxon>
        <taxon>Lophotrochozoa</taxon>
        <taxon>Mollusca</taxon>
        <taxon>Bivalvia</taxon>
        <taxon>Autobranchia</taxon>
        <taxon>Heteroconchia</taxon>
        <taxon>Euheterodonta</taxon>
        <taxon>Imparidentia</taxon>
        <taxon>Neoheterodontei</taxon>
        <taxon>Myida</taxon>
        <taxon>Dreissenoidea</taxon>
        <taxon>Dreissenidae</taxon>
        <taxon>Dreissena</taxon>
    </lineage>
</organism>
<accession>A0A9D4HZV9</accession>
<reference evidence="1" key="1">
    <citation type="journal article" date="2019" name="bioRxiv">
        <title>The Genome of the Zebra Mussel, Dreissena polymorpha: A Resource for Invasive Species Research.</title>
        <authorList>
            <person name="McCartney M.A."/>
            <person name="Auch B."/>
            <person name="Kono T."/>
            <person name="Mallez S."/>
            <person name="Zhang Y."/>
            <person name="Obille A."/>
            <person name="Becker A."/>
            <person name="Abrahante J.E."/>
            <person name="Garbe J."/>
            <person name="Badalamenti J.P."/>
            <person name="Herman A."/>
            <person name="Mangelson H."/>
            <person name="Liachko I."/>
            <person name="Sullivan S."/>
            <person name="Sone E.D."/>
            <person name="Koren S."/>
            <person name="Silverstein K.A.T."/>
            <person name="Beckman K.B."/>
            <person name="Gohl D.M."/>
        </authorList>
    </citation>
    <scope>NUCLEOTIDE SEQUENCE</scope>
    <source>
        <strain evidence="1">Duluth1</strain>
        <tissue evidence="1">Whole animal</tissue>
    </source>
</reference>